<dbReference type="AlphaFoldDB" id="A0A9D4GHR7"/>
<feature type="transmembrane region" description="Helical" evidence="1">
    <location>
        <begin position="141"/>
        <end position="161"/>
    </location>
</feature>
<reference evidence="2" key="1">
    <citation type="journal article" date="2019" name="bioRxiv">
        <title>The Genome of the Zebra Mussel, Dreissena polymorpha: A Resource for Invasive Species Research.</title>
        <authorList>
            <person name="McCartney M.A."/>
            <person name="Auch B."/>
            <person name="Kono T."/>
            <person name="Mallez S."/>
            <person name="Zhang Y."/>
            <person name="Obille A."/>
            <person name="Becker A."/>
            <person name="Abrahante J.E."/>
            <person name="Garbe J."/>
            <person name="Badalamenti J.P."/>
            <person name="Herman A."/>
            <person name="Mangelson H."/>
            <person name="Liachko I."/>
            <person name="Sullivan S."/>
            <person name="Sone E.D."/>
            <person name="Koren S."/>
            <person name="Silverstein K.A.T."/>
            <person name="Beckman K.B."/>
            <person name="Gohl D.M."/>
        </authorList>
    </citation>
    <scope>NUCLEOTIDE SEQUENCE</scope>
    <source>
        <strain evidence="2">Duluth1</strain>
        <tissue evidence="2">Whole animal</tissue>
    </source>
</reference>
<dbReference type="Proteomes" id="UP000828390">
    <property type="component" value="Unassembled WGS sequence"/>
</dbReference>
<keyword evidence="1" id="KW-0812">Transmembrane</keyword>
<keyword evidence="3" id="KW-1185">Reference proteome</keyword>
<evidence type="ECO:0000313" key="2">
    <source>
        <dbReference type="EMBL" id="KAH3817591.1"/>
    </source>
</evidence>
<dbReference type="EMBL" id="JAIWYP010000005">
    <property type="protein sequence ID" value="KAH3817591.1"/>
    <property type="molecule type" value="Genomic_DNA"/>
</dbReference>
<protein>
    <submittedName>
        <fullName evidence="2">Uncharacterized protein</fullName>
    </submittedName>
</protein>
<sequence length="220" mass="24053">MVQVQTTKGECKIAGTLTIVHCSCIEITQITCCISDVLNVTEGDSWYCAKFINNNPILSNVVVVSRHHQTTTSLMTSQITDETKNQTTSPLTTSHITDETNTIYVNGTGNVYKFTVTVSYENEAAKDENKQTDVQVSVKTIAAALAAPVILLYVGLIAFFVRKKLVLCYKRSTDSGDTNERPVATNDNEISTVALLQFATNTTHTEQSMAQTCSINQLGE</sequence>
<accession>A0A9D4GHR7</accession>
<keyword evidence="1" id="KW-1133">Transmembrane helix</keyword>
<comment type="caution">
    <text evidence="2">The sequence shown here is derived from an EMBL/GenBank/DDBJ whole genome shotgun (WGS) entry which is preliminary data.</text>
</comment>
<name>A0A9D4GHR7_DREPO</name>
<organism evidence="2 3">
    <name type="scientific">Dreissena polymorpha</name>
    <name type="common">Zebra mussel</name>
    <name type="synonym">Mytilus polymorpha</name>
    <dbReference type="NCBI Taxonomy" id="45954"/>
    <lineage>
        <taxon>Eukaryota</taxon>
        <taxon>Metazoa</taxon>
        <taxon>Spiralia</taxon>
        <taxon>Lophotrochozoa</taxon>
        <taxon>Mollusca</taxon>
        <taxon>Bivalvia</taxon>
        <taxon>Autobranchia</taxon>
        <taxon>Heteroconchia</taxon>
        <taxon>Euheterodonta</taxon>
        <taxon>Imparidentia</taxon>
        <taxon>Neoheterodontei</taxon>
        <taxon>Myida</taxon>
        <taxon>Dreissenoidea</taxon>
        <taxon>Dreissenidae</taxon>
        <taxon>Dreissena</taxon>
    </lineage>
</organism>
<gene>
    <name evidence="2" type="ORF">DPMN_119130</name>
</gene>
<proteinExistence type="predicted"/>
<keyword evidence="1" id="KW-0472">Membrane</keyword>
<evidence type="ECO:0000313" key="3">
    <source>
        <dbReference type="Proteomes" id="UP000828390"/>
    </source>
</evidence>
<reference evidence="2" key="2">
    <citation type="submission" date="2020-11" db="EMBL/GenBank/DDBJ databases">
        <authorList>
            <person name="McCartney M.A."/>
            <person name="Auch B."/>
            <person name="Kono T."/>
            <person name="Mallez S."/>
            <person name="Becker A."/>
            <person name="Gohl D.M."/>
            <person name="Silverstein K.A.T."/>
            <person name="Koren S."/>
            <person name="Bechman K.B."/>
            <person name="Herman A."/>
            <person name="Abrahante J.E."/>
            <person name="Garbe J."/>
        </authorList>
    </citation>
    <scope>NUCLEOTIDE SEQUENCE</scope>
    <source>
        <strain evidence="2">Duluth1</strain>
        <tissue evidence="2">Whole animal</tissue>
    </source>
</reference>
<evidence type="ECO:0000256" key="1">
    <source>
        <dbReference type="SAM" id="Phobius"/>
    </source>
</evidence>